<dbReference type="AlphaFoldDB" id="A0A7C8MN62"/>
<dbReference type="InterPro" id="IPR052337">
    <property type="entry name" value="SAT4-like"/>
</dbReference>
<keyword evidence="2 6" id="KW-0812">Transmembrane</keyword>
<feature type="transmembrane region" description="Helical" evidence="6">
    <location>
        <begin position="114"/>
        <end position="135"/>
    </location>
</feature>
<evidence type="ECO:0000256" key="5">
    <source>
        <dbReference type="ARBA" id="ARBA00038359"/>
    </source>
</evidence>
<keyword evidence="9" id="KW-1185">Reference proteome</keyword>
<evidence type="ECO:0000259" key="7">
    <source>
        <dbReference type="Pfam" id="PF20684"/>
    </source>
</evidence>
<keyword evidence="4 6" id="KW-0472">Membrane</keyword>
<feature type="transmembrane region" description="Helical" evidence="6">
    <location>
        <begin position="44"/>
        <end position="66"/>
    </location>
</feature>
<accession>A0A7C8MN62</accession>
<dbReference type="OrthoDB" id="444631at2759"/>
<keyword evidence="3 6" id="KW-1133">Transmembrane helix</keyword>
<comment type="caution">
    <text evidence="8">The sequence shown here is derived from an EMBL/GenBank/DDBJ whole genome shotgun (WGS) entry which is preliminary data.</text>
</comment>
<feature type="transmembrane region" description="Helical" evidence="6">
    <location>
        <begin position="270"/>
        <end position="296"/>
    </location>
</feature>
<organism evidence="8 9">
    <name type="scientific">Xylaria multiplex</name>
    <dbReference type="NCBI Taxonomy" id="323545"/>
    <lineage>
        <taxon>Eukaryota</taxon>
        <taxon>Fungi</taxon>
        <taxon>Dikarya</taxon>
        <taxon>Ascomycota</taxon>
        <taxon>Pezizomycotina</taxon>
        <taxon>Sordariomycetes</taxon>
        <taxon>Xylariomycetidae</taxon>
        <taxon>Xylariales</taxon>
        <taxon>Xylariaceae</taxon>
        <taxon>Xylaria</taxon>
    </lineage>
</organism>
<dbReference type="EMBL" id="WUBL01000189">
    <property type="protein sequence ID" value="KAF2963675.1"/>
    <property type="molecule type" value="Genomic_DNA"/>
</dbReference>
<dbReference type="InterPro" id="IPR049326">
    <property type="entry name" value="Rhodopsin_dom_fungi"/>
</dbReference>
<sequence length="639" mass="72263">MSLDQLYLLPPAQQEAILNGPALPPPAGVVPNLESPLNGNTLCIAIIAFLFFVATSALALMIYVKLFHVKRVYLEDYLAFAGFGLYIGQIYCSLSLVARYGLFVHQWEIRVKDLAGILYMVHIGSELYAVCIVLLKSAILLEWVRIFVPRATRGRFYWLCHTLMWINVLFYTAIFIAGNTTCQPYAKLWDKTLPGTCSNNNAFDVATAIYNFISDFLILLLPQRVIWRLHLRTPKKFGIAIVFAIGISACVAAAYRLYASIEFLTRDDEIYSVASIALGTEAEVVCATLVFCVPMFPKAFKNTKNPFRLLNSIFSRSKYLTSTSAAVVHQEWQNQEYERNQLTNSHQPAENTYGGVFNPDSFGLTHPHAHGAYFPQMAITRTTQVSIDVESGFGYYFWGNDDSTSYRGQTRPFLFPDLGLTITRVDGFLLCRYPDCKKCARSPHFIPVHYDCLEIFLQCCIGITDALCRLWTVAAWRSPWRRARPIYLLGGQPDPSSLEALAQTCRMQQLYKLPLELLGIIQGYSEHALLWRAISAHSVAARILSTNPEPLSTMSLYDIRFWERGGKLEKYSDVSSPMSVMRFTLDSHGISKIERTSSGRPSQDVVSHSGRFAYIVEQEQTIAEYTAQFKVRIAYYQLT</sequence>
<evidence type="ECO:0000256" key="3">
    <source>
        <dbReference type="ARBA" id="ARBA00022989"/>
    </source>
</evidence>
<gene>
    <name evidence="8" type="ORF">GQX73_g9912</name>
</gene>
<feature type="transmembrane region" description="Helical" evidence="6">
    <location>
        <begin position="78"/>
        <end position="102"/>
    </location>
</feature>
<comment type="similarity">
    <text evidence="5">Belongs to the SAT4 family.</text>
</comment>
<dbReference type="GO" id="GO:0016020">
    <property type="term" value="C:membrane"/>
    <property type="evidence" value="ECO:0007669"/>
    <property type="project" value="UniProtKB-SubCell"/>
</dbReference>
<proteinExistence type="inferred from homology"/>
<reference evidence="8 9" key="1">
    <citation type="submission" date="2019-12" db="EMBL/GenBank/DDBJ databases">
        <title>Draft genome sequence of the ascomycete Xylaria multiplex DSM 110363.</title>
        <authorList>
            <person name="Buettner E."/>
            <person name="Kellner H."/>
        </authorList>
    </citation>
    <scope>NUCLEOTIDE SEQUENCE [LARGE SCALE GENOMIC DNA]</scope>
    <source>
        <strain evidence="8 9">DSM 110363</strain>
    </source>
</reference>
<name>A0A7C8MN62_9PEZI</name>
<comment type="subcellular location">
    <subcellularLocation>
        <location evidence="1">Membrane</location>
        <topology evidence="1">Multi-pass membrane protein</topology>
    </subcellularLocation>
</comment>
<dbReference type="InParanoid" id="A0A7C8MN62"/>
<feature type="transmembrane region" description="Helical" evidence="6">
    <location>
        <begin position="239"/>
        <end position="258"/>
    </location>
</feature>
<evidence type="ECO:0000256" key="4">
    <source>
        <dbReference type="ARBA" id="ARBA00023136"/>
    </source>
</evidence>
<evidence type="ECO:0000256" key="6">
    <source>
        <dbReference type="SAM" id="Phobius"/>
    </source>
</evidence>
<evidence type="ECO:0000313" key="8">
    <source>
        <dbReference type="EMBL" id="KAF2963675.1"/>
    </source>
</evidence>
<feature type="transmembrane region" description="Helical" evidence="6">
    <location>
        <begin position="156"/>
        <end position="178"/>
    </location>
</feature>
<feature type="domain" description="Rhodopsin" evidence="7">
    <location>
        <begin position="62"/>
        <end position="300"/>
    </location>
</feature>
<evidence type="ECO:0000256" key="1">
    <source>
        <dbReference type="ARBA" id="ARBA00004141"/>
    </source>
</evidence>
<evidence type="ECO:0000256" key="2">
    <source>
        <dbReference type="ARBA" id="ARBA00022692"/>
    </source>
</evidence>
<dbReference type="Proteomes" id="UP000481858">
    <property type="component" value="Unassembled WGS sequence"/>
</dbReference>
<protein>
    <recommendedName>
        <fullName evidence="7">Rhodopsin domain-containing protein</fullName>
    </recommendedName>
</protein>
<evidence type="ECO:0000313" key="9">
    <source>
        <dbReference type="Proteomes" id="UP000481858"/>
    </source>
</evidence>
<dbReference type="PANTHER" id="PTHR33048:SF47">
    <property type="entry name" value="INTEGRAL MEMBRANE PROTEIN-RELATED"/>
    <property type="match status" value="1"/>
</dbReference>
<dbReference type="PANTHER" id="PTHR33048">
    <property type="entry name" value="PTH11-LIKE INTEGRAL MEMBRANE PROTEIN (AFU_ORTHOLOGUE AFUA_5G11245)"/>
    <property type="match status" value="1"/>
</dbReference>
<dbReference type="Pfam" id="PF20684">
    <property type="entry name" value="Fung_rhodopsin"/>
    <property type="match status" value="1"/>
</dbReference>